<dbReference type="OrthoDB" id="9807742at2"/>
<dbReference type="CDD" id="cd02603">
    <property type="entry name" value="HAD_sEH-N_like"/>
    <property type="match status" value="1"/>
</dbReference>
<dbReference type="PRINTS" id="PR00413">
    <property type="entry name" value="HADHALOGNASE"/>
</dbReference>
<dbReference type="Gene3D" id="1.10.150.240">
    <property type="entry name" value="Putative phosphatase, domain 2"/>
    <property type="match status" value="1"/>
</dbReference>
<dbReference type="InterPro" id="IPR006439">
    <property type="entry name" value="HAD-SF_hydro_IA"/>
</dbReference>
<name>A0A327YDT1_9RHOB</name>
<dbReference type="Proteomes" id="UP000249165">
    <property type="component" value="Unassembled WGS sequence"/>
</dbReference>
<evidence type="ECO:0000313" key="2">
    <source>
        <dbReference type="Proteomes" id="UP000249165"/>
    </source>
</evidence>
<dbReference type="InterPro" id="IPR023198">
    <property type="entry name" value="PGP-like_dom2"/>
</dbReference>
<dbReference type="RefSeq" id="WP_009503719.1">
    <property type="nucleotide sequence ID" value="NZ_LIGK01000015.1"/>
</dbReference>
<dbReference type="Pfam" id="PF00702">
    <property type="entry name" value="Hydrolase"/>
    <property type="match status" value="1"/>
</dbReference>
<dbReference type="InterPro" id="IPR036412">
    <property type="entry name" value="HAD-like_sf"/>
</dbReference>
<reference evidence="1 2" key="1">
    <citation type="submission" date="2018-06" db="EMBL/GenBank/DDBJ databases">
        <title>Genomic Encyclopedia of Archaeal and Bacterial Type Strains, Phase II (KMG-II): from individual species to whole genera.</title>
        <authorList>
            <person name="Goeker M."/>
        </authorList>
    </citation>
    <scope>NUCLEOTIDE SEQUENCE [LARGE SCALE GENOMIC DNA]</scope>
    <source>
        <strain evidence="1 2">DSM 22011</strain>
    </source>
</reference>
<protein>
    <submittedName>
        <fullName evidence="1">2-haloacid dehalogenase</fullName>
    </submittedName>
</protein>
<sequence length="205" mass="23107">MTIDAVIFDIGNVLIRWQPELYFDALIGPDRRREMFASVDLHAMNEGIDAGEPFRKQVYDCADANPAYAEHIRHWHDNWVKLASPAIDGSVTILRALRAQGTPVFFLSNIGLGPFEQGQEVYPFLREYDRAYISGEMRATKPHAPIYEMVESDCGLAPETLLFADDRTDNIATAAARGWQTHLFTDPEGWQDCLISRKVLPGPVL</sequence>
<dbReference type="SUPFAM" id="SSF56784">
    <property type="entry name" value="HAD-like"/>
    <property type="match status" value="1"/>
</dbReference>
<dbReference type="AlphaFoldDB" id="A0A327YDT1"/>
<dbReference type="PANTHER" id="PTHR43611:SF3">
    <property type="entry name" value="FLAVIN MONONUCLEOTIDE HYDROLASE 1, CHLOROPLATIC"/>
    <property type="match status" value="1"/>
</dbReference>
<comment type="caution">
    <text evidence="1">The sequence shown here is derived from an EMBL/GenBank/DDBJ whole genome shotgun (WGS) entry which is preliminary data.</text>
</comment>
<dbReference type="EMBL" id="QLMG01000019">
    <property type="protein sequence ID" value="RAK16649.1"/>
    <property type="molecule type" value="Genomic_DNA"/>
</dbReference>
<dbReference type="Gene3D" id="3.40.50.1000">
    <property type="entry name" value="HAD superfamily/HAD-like"/>
    <property type="match status" value="1"/>
</dbReference>
<dbReference type="InterPro" id="IPR023214">
    <property type="entry name" value="HAD_sf"/>
</dbReference>
<gene>
    <name evidence="1" type="ORF">ATI53_101913</name>
</gene>
<dbReference type="PANTHER" id="PTHR43611">
    <property type="entry name" value="ALPHA-D-GLUCOSE 1-PHOSPHATE PHOSPHATASE"/>
    <property type="match status" value="1"/>
</dbReference>
<evidence type="ECO:0000313" key="1">
    <source>
        <dbReference type="EMBL" id="RAK16649.1"/>
    </source>
</evidence>
<proteinExistence type="predicted"/>
<accession>A0A327YDT1</accession>
<keyword evidence="2" id="KW-1185">Reference proteome</keyword>
<organism evidence="1 2">
    <name type="scientific">Salipiger aestuarii</name>
    <dbReference type="NCBI Taxonomy" id="568098"/>
    <lineage>
        <taxon>Bacteria</taxon>
        <taxon>Pseudomonadati</taxon>
        <taxon>Pseudomonadota</taxon>
        <taxon>Alphaproteobacteria</taxon>
        <taxon>Rhodobacterales</taxon>
        <taxon>Roseobacteraceae</taxon>
        <taxon>Salipiger</taxon>
    </lineage>
</organism>